<evidence type="ECO:0000256" key="1">
    <source>
        <dbReference type="ARBA" id="ARBA00004141"/>
    </source>
</evidence>
<dbReference type="EMBL" id="JACRTA010000001">
    <property type="protein sequence ID" value="MBC8567475.1"/>
    <property type="molecule type" value="Genomic_DNA"/>
</dbReference>
<feature type="transmembrane region" description="Helical" evidence="8">
    <location>
        <begin position="272"/>
        <end position="296"/>
    </location>
</feature>
<keyword evidence="10" id="KW-1185">Reference proteome</keyword>
<evidence type="ECO:0000256" key="8">
    <source>
        <dbReference type="SAM" id="Phobius"/>
    </source>
</evidence>
<dbReference type="PANTHER" id="PTHR48086">
    <property type="entry name" value="SODIUM/PROLINE SYMPORTER-RELATED"/>
    <property type="match status" value="1"/>
</dbReference>
<organism evidence="9 10">
    <name type="scientific">Lentihominibacter hominis</name>
    <dbReference type="NCBI Taxonomy" id="2763645"/>
    <lineage>
        <taxon>Bacteria</taxon>
        <taxon>Bacillati</taxon>
        <taxon>Bacillota</taxon>
        <taxon>Clostridia</taxon>
        <taxon>Peptostreptococcales</taxon>
        <taxon>Anaerovoracaceae</taxon>
        <taxon>Lentihominibacter</taxon>
    </lineage>
</organism>
<protein>
    <submittedName>
        <fullName evidence="9">Sodium:solute symporter family protein</fullName>
    </submittedName>
</protein>
<dbReference type="RefSeq" id="WP_177269524.1">
    <property type="nucleotide sequence ID" value="NZ_JACRTA010000001.1"/>
</dbReference>
<evidence type="ECO:0000313" key="10">
    <source>
        <dbReference type="Proteomes" id="UP000610862"/>
    </source>
</evidence>
<sequence length="482" mass="52585">MLHVNVPWGGFDTAILVGYFVLMIGIGLRFRSKARASMSSYFLSGRSLTLPLVIGTMMTSWYDGYSVVGVAEYGATIGIAGMIVYVIPCTISRIPFALWIAPLVRGKIPEDVMTIPDLMEYLYNRKAKVFSTIAVLAGVLYNGANITVISQLLALMFDMPTVISVVVSGIIVGIYVLASGMWSVTMTDTFQLGFISFSVGIGVIMVMNMTGGWDAIFSSLGTEAPSLFEPMGGMSSLTALSWALIGLAIYTEPMMYQRFSASDSAKTAKRSFMFCIPMWLVFSAAVIMIGFCARTLHPGEEFYRAFWMTVFEALPTGLRGLFVAGLIAAVMSTLSSYILVQAAACTKDLYTAFTGKSVSDEKMIKWSNVATVIIIIFSMLATSQWMSGIVNAIYFVTGFQVAGLFVPLVVGLFYKKRTPQAGWITMAFGFAFWLFWNYIMAESTGVPANNITWVASFILYMIICKITYKGAGGRTAGLQQGV</sequence>
<feature type="transmembrane region" description="Helical" evidence="8">
    <location>
        <begin position="316"/>
        <end position="340"/>
    </location>
</feature>
<feature type="transmembrane region" description="Helical" evidence="8">
    <location>
        <begin position="40"/>
        <end position="62"/>
    </location>
</feature>
<accession>A0A926E704</accession>
<feature type="transmembrane region" description="Helical" evidence="8">
    <location>
        <begin position="159"/>
        <end position="178"/>
    </location>
</feature>
<evidence type="ECO:0000256" key="5">
    <source>
        <dbReference type="ARBA" id="ARBA00022989"/>
    </source>
</evidence>
<dbReference type="GO" id="GO:0022857">
    <property type="term" value="F:transmembrane transporter activity"/>
    <property type="evidence" value="ECO:0007669"/>
    <property type="project" value="InterPro"/>
</dbReference>
<dbReference type="InterPro" id="IPR038377">
    <property type="entry name" value="Na/Glc_symporter_sf"/>
</dbReference>
<reference evidence="9" key="1">
    <citation type="submission" date="2020-08" db="EMBL/GenBank/DDBJ databases">
        <title>Genome public.</title>
        <authorList>
            <person name="Liu C."/>
            <person name="Sun Q."/>
        </authorList>
    </citation>
    <scope>NUCLEOTIDE SEQUENCE</scope>
    <source>
        <strain evidence="9">NSJ-24</strain>
    </source>
</reference>
<keyword evidence="6 8" id="KW-0472">Membrane</keyword>
<dbReference type="Proteomes" id="UP000610862">
    <property type="component" value="Unassembled WGS sequence"/>
</dbReference>
<proteinExistence type="inferred from homology"/>
<evidence type="ECO:0000313" key="9">
    <source>
        <dbReference type="EMBL" id="MBC8567475.1"/>
    </source>
</evidence>
<dbReference type="PANTHER" id="PTHR48086:SF7">
    <property type="entry name" value="SODIUM-SOLUTE SYMPORTER-RELATED"/>
    <property type="match status" value="1"/>
</dbReference>
<dbReference type="CDD" id="cd10322">
    <property type="entry name" value="SLC5sbd"/>
    <property type="match status" value="1"/>
</dbReference>
<feature type="transmembrane region" description="Helical" evidence="8">
    <location>
        <begin position="231"/>
        <end position="251"/>
    </location>
</feature>
<feature type="transmembrane region" description="Helical" evidence="8">
    <location>
        <begin position="6"/>
        <end position="28"/>
    </location>
</feature>
<name>A0A926E704_9FIRM</name>
<evidence type="ECO:0000256" key="7">
    <source>
        <dbReference type="RuleBase" id="RU362091"/>
    </source>
</evidence>
<feature type="transmembrane region" description="Helical" evidence="8">
    <location>
        <begin position="82"/>
        <end position="104"/>
    </location>
</feature>
<dbReference type="Gene3D" id="1.20.1730.10">
    <property type="entry name" value="Sodium/glucose cotransporter"/>
    <property type="match status" value="1"/>
</dbReference>
<dbReference type="InterPro" id="IPR001734">
    <property type="entry name" value="Na/solute_symporter"/>
</dbReference>
<dbReference type="AlphaFoldDB" id="A0A926E704"/>
<comment type="caution">
    <text evidence="9">The sequence shown here is derived from an EMBL/GenBank/DDBJ whole genome shotgun (WGS) entry which is preliminary data.</text>
</comment>
<evidence type="ECO:0000256" key="4">
    <source>
        <dbReference type="ARBA" id="ARBA00022692"/>
    </source>
</evidence>
<gene>
    <name evidence="9" type="ORF">H8692_01710</name>
</gene>
<dbReference type="PROSITE" id="PS50283">
    <property type="entry name" value="NA_SOLUT_SYMP_3"/>
    <property type="match status" value="1"/>
</dbReference>
<feature type="transmembrane region" description="Helical" evidence="8">
    <location>
        <begin position="451"/>
        <end position="468"/>
    </location>
</feature>
<feature type="transmembrane region" description="Helical" evidence="8">
    <location>
        <begin position="421"/>
        <end position="439"/>
    </location>
</feature>
<dbReference type="InterPro" id="IPR050277">
    <property type="entry name" value="Sodium:Solute_Symporter"/>
</dbReference>
<dbReference type="Pfam" id="PF00474">
    <property type="entry name" value="SSF"/>
    <property type="match status" value="1"/>
</dbReference>
<feature type="transmembrane region" description="Helical" evidence="8">
    <location>
        <begin position="190"/>
        <end position="211"/>
    </location>
</feature>
<comment type="similarity">
    <text evidence="2 7">Belongs to the sodium:solute symporter (SSF) (TC 2.A.21) family.</text>
</comment>
<evidence type="ECO:0000256" key="3">
    <source>
        <dbReference type="ARBA" id="ARBA00022448"/>
    </source>
</evidence>
<dbReference type="GO" id="GO:0005886">
    <property type="term" value="C:plasma membrane"/>
    <property type="evidence" value="ECO:0007669"/>
    <property type="project" value="TreeGrafter"/>
</dbReference>
<keyword evidence="3" id="KW-0813">Transport</keyword>
<feature type="transmembrane region" description="Helical" evidence="8">
    <location>
        <begin position="392"/>
        <end position="414"/>
    </location>
</feature>
<keyword evidence="4 8" id="KW-0812">Transmembrane</keyword>
<evidence type="ECO:0000256" key="6">
    <source>
        <dbReference type="ARBA" id="ARBA00023136"/>
    </source>
</evidence>
<keyword evidence="5 8" id="KW-1133">Transmembrane helix</keyword>
<comment type="subcellular location">
    <subcellularLocation>
        <location evidence="1">Membrane</location>
        <topology evidence="1">Multi-pass membrane protein</topology>
    </subcellularLocation>
</comment>
<feature type="transmembrane region" description="Helical" evidence="8">
    <location>
        <begin position="366"/>
        <end position="386"/>
    </location>
</feature>
<evidence type="ECO:0000256" key="2">
    <source>
        <dbReference type="ARBA" id="ARBA00006434"/>
    </source>
</evidence>
<feature type="transmembrane region" description="Helical" evidence="8">
    <location>
        <begin position="129"/>
        <end position="153"/>
    </location>
</feature>